<organism evidence="2 3">
    <name type="scientific">Streptomyces cinereoruber</name>
    <dbReference type="NCBI Taxonomy" id="67260"/>
    <lineage>
        <taxon>Bacteria</taxon>
        <taxon>Bacillati</taxon>
        <taxon>Actinomycetota</taxon>
        <taxon>Actinomycetes</taxon>
        <taxon>Kitasatosporales</taxon>
        <taxon>Streptomycetaceae</taxon>
        <taxon>Streptomyces</taxon>
    </lineage>
</organism>
<proteinExistence type="predicted"/>
<dbReference type="PRINTS" id="PR00081">
    <property type="entry name" value="GDHRDH"/>
</dbReference>
<accession>A0ABX6BQR7</accession>
<reference evidence="2 3" key="1">
    <citation type="submission" date="2017-09" db="EMBL/GenBank/DDBJ databases">
        <authorList>
            <person name="Lee N."/>
            <person name="Cho B.-K."/>
        </authorList>
    </citation>
    <scope>NUCLEOTIDE SEQUENCE [LARGE SCALE GENOMIC DNA]</scope>
    <source>
        <strain evidence="2 3">ATCC 19740</strain>
    </source>
</reference>
<evidence type="ECO:0000313" key="2">
    <source>
        <dbReference type="EMBL" id="QEV36196.1"/>
    </source>
</evidence>
<feature type="region of interest" description="Disordered" evidence="1">
    <location>
        <begin position="1"/>
        <end position="26"/>
    </location>
</feature>
<dbReference type="EMBL" id="CP023693">
    <property type="protein sequence ID" value="QEV36196.1"/>
    <property type="molecule type" value="Genomic_DNA"/>
</dbReference>
<name>A0ABX6BQR7_9ACTN</name>
<keyword evidence="3" id="KW-1185">Reference proteome</keyword>
<evidence type="ECO:0000256" key="1">
    <source>
        <dbReference type="SAM" id="MobiDB-lite"/>
    </source>
</evidence>
<dbReference type="Gene3D" id="3.40.50.720">
    <property type="entry name" value="NAD(P)-binding Rossmann-like Domain"/>
    <property type="match status" value="1"/>
</dbReference>
<dbReference type="Pfam" id="PF13561">
    <property type="entry name" value="adh_short_C2"/>
    <property type="match status" value="1"/>
</dbReference>
<sequence>MSRSPGAAPCRSRNPRRGAAVGRRSRTARLAPLVPRASIGPPTICPAPPGITTEGHRVATSRHLAPSCFAAPRQVREGKEGGRTAHAAAGHAAVGLTGTAALEHAAQGVRINAVGPGRVDTPLLAGIGREAYGARAAR</sequence>
<dbReference type="Proteomes" id="UP000326029">
    <property type="component" value="Chromosome"/>
</dbReference>
<protein>
    <submittedName>
        <fullName evidence="2">SDR family oxidoreductase</fullName>
    </submittedName>
</protein>
<dbReference type="InterPro" id="IPR036291">
    <property type="entry name" value="NAD(P)-bd_dom_sf"/>
</dbReference>
<gene>
    <name evidence="2" type="ORF">CP977_31830</name>
</gene>
<dbReference type="SUPFAM" id="SSF51735">
    <property type="entry name" value="NAD(P)-binding Rossmann-fold domains"/>
    <property type="match status" value="1"/>
</dbReference>
<dbReference type="InterPro" id="IPR002347">
    <property type="entry name" value="SDR_fam"/>
</dbReference>
<evidence type="ECO:0000313" key="3">
    <source>
        <dbReference type="Proteomes" id="UP000326029"/>
    </source>
</evidence>